<proteinExistence type="predicted"/>
<protein>
    <submittedName>
        <fullName evidence="1">Uncharacterized protein</fullName>
    </submittedName>
</protein>
<organism evidence="1 2">
    <name type="scientific">Alteromonas phage vB_AcoS-R7M</name>
    <dbReference type="NCBI Taxonomy" id="2729541"/>
    <lineage>
        <taxon>Viruses</taxon>
        <taxon>Duplodnaviria</taxon>
        <taxon>Heunggongvirae</taxon>
        <taxon>Uroviricota</taxon>
        <taxon>Caudoviricetes</taxon>
        <taxon>Queuovirinae</taxon>
        <taxon>Amoyvirus</taxon>
        <taxon>Amoyvirus R7M</taxon>
    </lineage>
</organism>
<gene>
    <name evidence="1" type="ORF">vBAcoSR7M_63</name>
</gene>
<evidence type="ECO:0000313" key="1">
    <source>
        <dbReference type="EMBL" id="QJI53385.1"/>
    </source>
</evidence>
<sequence>MNTLAAILQQAKEKQRQELLYSLMHMFLNQNGGKFETTYDELAAYHKEQQRNLEFTSNDGKLTLTAISETRTEEAQVNDLRSAVQRVMDDILGDIAAESETEFKEPEYYGGSIYTHAKMLSELVNEADLPKRFRDALAKGPEGQNAQH</sequence>
<accession>A0A6M3YNG3</accession>
<evidence type="ECO:0000313" key="2">
    <source>
        <dbReference type="Proteomes" id="UP000503037"/>
    </source>
</evidence>
<name>A0A6M3YNG3_9CAUD</name>
<reference evidence="2" key="1">
    <citation type="submission" date="2020-04" db="EMBL/GenBank/DDBJ databases">
        <authorList>
            <person name="Ma R."/>
            <person name="Lai J."/>
            <person name="Yang Y."/>
            <person name="Jiao N."/>
            <person name="Zhang R."/>
        </authorList>
    </citation>
    <scope>NUCLEOTIDE SEQUENCE [LARGE SCALE GENOMIC DNA]</scope>
</reference>
<dbReference type="Proteomes" id="UP000503037">
    <property type="component" value="Segment"/>
</dbReference>
<dbReference type="EMBL" id="MT345684">
    <property type="protein sequence ID" value="QJI53385.1"/>
    <property type="molecule type" value="Genomic_DNA"/>
</dbReference>
<keyword evidence="2" id="KW-1185">Reference proteome</keyword>